<evidence type="ECO:0000313" key="1">
    <source>
        <dbReference type="EMBL" id="MBB3096876.1"/>
    </source>
</evidence>
<proteinExistence type="predicted"/>
<dbReference type="AlphaFoldDB" id="A0A7W5AIV2"/>
<dbReference type="Proteomes" id="UP000590749">
    <property type="component" value="Unassembled WGS sequence"/>
</dbReference>
<evidence type="ECO:0000313" key="2">
    <source>
        <dbReference type="Proteomes" id="UP000590749"/>
    </source>
</evidence>
<accession>A0A7W5AIV2</accession>
<protein>
    <submittedName>
        <fullName evidence="1">Uncharacterized protein</fullName>
    </submittedName>
</protein>
<gene>
    <name evidence="1" type="ORF">FHR83_004550</name>
</gene>
<organism evidence="1 2">
    <name type="scientific">Actinoplanes campanulatus</name>
    <dbReference type="NCBI Taxonomy" id="113559"/>
    <lineage>
        <taxon>Bacteria</taxon>
        <taxon>Bacillati</taxon>
        <taxon>Actinomycetota</taxon>
        <taxon>Actinomycetes</taxon>
        <taxon>Micromonosporales</taxon>
        <taxon>Micromonosporaceae</taxon>
        <taxon>Actinoplanes</taxon>
    </lineage>
</organism>
<comment type="caution">
    <text evidence="1">The sequence shown here is derived from an EMBL/GenBank/DDBJ whole genome shotgun (WGS) entry which is preliminary data.</text>
</comment>
<sequence>MTTFPDEAVVPVDCGSCPPGATATVSETIAYGRLHWSRHHACTDGPVLECGRDEPPPEVRQALLDQCGVFRLRLSGITSRVTVMKVLRERGTALSDVAAMLTALADQGVPGTEMELRLLSMRLDGAGVITLSRECP</sequence>
<keyword evidence="2" id="KW-1185">Reference proteome</keyword>
<name>A0A7W5AIV2_9ACTN</name>
<dbReference type="RefSeq" id="WP_183222302.1">
    <property type="nucleotide sequence ID" value="NZ_BMPW01000026.1"/>
</dbReference>
<reference evidence="1 2" key="1">
    <citation type="submission" date="2020-08" db="EMBL/GenBank/DDBJ databases">
        <title>Genomic Encyclopedia of Type Strains, Phase III (KMG-III): the genomes of soil and plant-associated and newly described type strains.</title>
        <authorList>
            <person name="Whitman W."/>
        </authorList>
    </citation>
    <scope>NUCLEOTIDE SEQUENCE [LARGE SCALE GENOMIC DNA]</scope>
    <source>
        <strain evidence="1 2">CECT 3287</strain>
    </source>
</reference>
<dbReference type="EMBL" id="JACHXF010000009">
    <property type="protein sequence ID" value="MBB3096876.1"/>
    <property type="molecule type" value="Genomic_DNA"/>
</dbReference>